<evidence type="ECO:0000256" key="5">
    <source>
        <dbReference type="ARBA" id="ARBA00035506"/>
    </source>
</evidence>
<dbReference type="InterPro" id="IPR001063">
    <property type="entry name" value="Ribosomal_uL22"/>
</dbReference>
<reference evidence="8 9" key="1">
    <citation type="journal article" date="2019" name="PLoS Biol.">
        <title>Sex chromosomes control vertical transmission of feminizing Wolbachia symbionts in an isopod.</title>
        <authorList>
            <person name="Becking T."/>
            <person name="Chebbi M.A."/>
            <person name="Giraud I."/>
            <person name="Moumen B."/>
            <person name="Laverre T."/>
            <person name="Caubet Y."/>
            <person name="Peccoud J."/>
            <person name="Gilbert C."/>
            <person name="Cordaux R."/>
        </authorList>
    </citation>
    <scope>NUCLEOTIDE SEQUENCE [LARGE SCALE GENOMIC DNA]</scope>
    <source>
        <strain evidence="8">ANa2</strain>
        <tissue evidence="8">Whole body excluding digestive tract and cuticle</tissue>
    </source>
</reference>
<evidence type="ECO:0000313" key="9">
    <source>
        <dbReference type="Proteomes" id="UP000326759"/>
    </source>
</evidence>
<name>A0A5N5T5G5_9CRUS</name>
<proteinExistence type="inferred from homology"/>
<dbReference type="PANTHER" id="PTHR13501:SF8">
    <property type="entry name" value="LARGE RIBOSOMAL SUBUNIT PROTEIN UL22M"/>
    <property type="match status" value="1"/>
</dbReference>
<dbReference type="AlphaFoldDB" id="A0A5N5T5G5"/>
<dbReference type="InterPro" id="IPR036394">
    <property type="entry name" value="Ribosomal_uL22_sf"/>
</dbReference>
<sequence>MRTNIRYSYKKFLYIAFLVRGLQIDEAIKQLKFVDEHKLRASTGGATAIEVLEEAREMAIKDHNVECGTNLWVAESFVGKAFLLRGIRRHARGRVGQHRIVYIHYFVRLEEGTPPESYYHFHRPLTPQEKLDNWLQEKRERTILFSR</sequence>
<evidence type="ECO:0000256" key="6">
    <source>
        <dbReference type="RuleBase" id="RU004005"/>
    </source>
</evidence>
<dbReference type="EMBL" id="SEYY01010528">
    <property type="protein sequence ID" value="KAB7501467.1"/>
    <property type="molecule type" value="Genomic_DNA"/>
</dbReference>
<evidence type="ECO:0000256" key="2">
    <source>
        <dbReference type="ARBA" id="ARBA00022980"/>
    </source>
</evidence>
<dbReference type="EMBL" id="SEYY01021088">
    <property type="protein sequence ID" value="KAB7496705.1"/>
    <property type="molecule type" value="Genomic_DNA"/>
</dbReference>
<dbReference type="OrthoDB" id="416470at2759"/>
<keyword evidence="2 6" id="KW-0689">Ribosomal protein</keyword>
<dbReference type="Proteomes" id="UP000326759">
    <property type="component" value="Unassembled WGS sequence"/>
</dbReference>
<dbReference type="GO" id="GO:0003735">
    <property type="term" value="F:structural constituent of ribosome"/>
    <property type="evidence" value="ECO:0007669"/>
    <property type="project" value="InterPro"/>
</dbReference>
<protein>
    <recommendedName>
        <fullName evidence="4">Large ribosomal subunit protein uL22m</fullName>
    </recommendedName>
    <alternativeName>
        <fullName evidence="5">39S ribosomal protein L22, mitochondrial</fullName>
    </alternativeName>
</protein>
<gene>
    <name evidence="7" type="ORF">Anas_06754</name>
    <name evidence="8" type="ORF">Anas_14497</name>
</gene>
<evidence type="ECO:0000256" key="1">
    <source>
        <dbReference type="ARBA" id="ARBA00009451"/>
    </source>
</evidence>
<dbReference type="GO" id="GO:0006412">
    <property type="term" value="P:translation"/>
    <property type="evidence" value="ECO:0007669"/>
    <property type="project" value="InterPro"/>
</dbReference>
<keyword evidence="3 6" id="KW-0687">Ribonucleoprotein</keyword>
<dbReference type="Pfam" id="PF00237">
    <property type="entry name" value="Ribosomal_L22"/>
    <property type="match status" value="1"/>
</dbReference>
<keyword evidence="9" id="KW-1185">Reference proteome</keyword>
<comment type="similarity">
    <text evidence="1 6">Belongs to the universal ribosomal protein uL22 family.</text>
</comment>
<evidence type="ECO:0000313" key="7">
    <source>
        <dbReference type="EMBL" id="KAB7496705.1"/>
    </source>
</evidence>
<dbReference type="SUPFAM" id="SSF54843">
    <property type="entry name" value="Ribosomal protein L22"/>
    <property type="match status" value="1"/>
</dbReference>
<evidence type="ECO:0000256" key="3">
    <source>
        <dbReference type="ARBA" id="ARBA00023274"/>
    </source>
</evidence>
<dbReference type="Gene3D" id="3.90.470.10">
    <property type="entry name" value="Ribosomal protein L22/L17"/>
    <property type="match status" value="1"/>
</dbReference>
<organism evidence="8 9">
    <name type="scientific">Armadillidium nasatum</name>
    <dbReference type="NCBI Taxonomy" id="96803"/>
    <lineage>
        <taxon>Eukaryota</taxon>
        <taxon>Metazoa</taxon>
        <taxon>Ecdysozoa</taxon>
        <taxon>Arthropoda</taxon>
        <taxon>Crustacea</taxon>
        <taxon>Multicrustacea</taxon>
        <taxon>Malacostraca</taxon>
        <taxon>Eumalacostraca</taxon>
        <taxon>Peracarida</taxon>
        <taxon>Isopoda</taxon>
        <taxon>Oniscidea</taxon>
        <taxon>Crinocheta</taxon>
        <taxon>Armadillidiidae</taxon>
        <taxon>Armadillidium</taxon>
    </lineage>
</organism>
<dbReference type="PANTHER" id="PTHR13501">
    <property type="entry name" value="CHLOROPLAST 50S RIBOSOMAL PROTEIN L22-RELATED"/>
    <property type="match status" value="1"/>
</dbReference>
<comment type="caution">
    <text evidence="8">The sequence shown here is derived from an EMBL/GenBank/DDBJ whole genome shotgun (WGS) entry which is preliminary data.</text>
</comment>
<evidence type="ECO:0000313" key="8">
    <source>
        <dbReference type="EMBL" id="KAB7501467.1"/>
    </source>
</evidence>
<dbReference type="GO" id="GO:0005762">
    <property type="term" value="C:mitochondrial large ribosomal subunit"/>
    <property type="evidence" value="ECO:0007669"/>
    <property type="project" value="TreeGrafter"/>
</dbReference>
<evidence type="ECO:0000256" key="4">
    <source>
        <dbReference type="ARBA" id="ARBA00035286"/>
    </source>
</evidence>
<accession>A0A5N5T5G5</accession>
<dbReference type="InterPro" id="IPR047867">
    <property type="entry name" value="Ribosomal_uL22_bac/org-type"/>
</dbReference>